<organism evidence="2 3">
    <name type="scientific">Chironomus riparius</name>
    <dbReference type="NCBI Taxonomy" id="315576"/>
    <lineage>
        <taxon>Eukaryota</taxon>
        <taxon>Metazoa</taxon>
        <taxon>Ecdysozoa</taxon>
        <taxon>Arthropoda</taxon>
        <taxon>Hexapoda</taxon>
        <taxon>Insecta</taxon>
        <taxon>Pterygota</taxon>
        <taxon>Neoptera</taxon>
        <taxon>Endopterygota</taxon>
        <taxon>Diptera</taxon>
        <taxon>Nematocera</taxon>
        <taxon>Chironomoidea</taxon>
        <taxon>Chironomidae</taxon>
        <taxon>Chironominae</taxon>
        <taxon>Chironomus</taxon>
    </lineage>
</organism>
<evidence type="ECO:0000313" key="2">
    <source>
        <dbReference type="EMBL" id="CAG9801449.1"/>
    </source>
</evidence>
<evidence type="ECO:0000313" key="3">
    <source>
        <dbReference type="Proteomes" id="UP001153620"/>
    </source>
</evidence>
<feature type="chain" id="PRO_5040352593" description="Cuticle protein" evidence="1">
    <location>
        <begin position="19"/>
        <end position="116"/>
    </location>
</feature>
<dbReference type="Proteomes" id="UP001153620">
    <property type="component" value="Chromosome 1"/>
</dbReference>
<gene>
    <name evidence="2" type="ORF">CHIRRI_LOCUS4377</name>
</gene>
<keyword evidence="1" id="KW-0732">Signal</keyword>
<evidence type="ECO:0008006" key="4">
    <source>
        <dbReference type="Google" id="ProtNLM"/>
    </source>
</evidence>
<protein>
    <recommendedName>
        <fullName evidence="4">Cuticle protein</fullName>
    </recommendedName>
</protein>
<accession>A0A9N9WPR3</accession>
<name>A0A9N9WPR3_9DIPT</name>
<reference evidence="2" key="1">
    <citation type="submission" date="2022-01" db="EMBL/GenBank/DDBJ databases">
        <authorList>
            <person name="King R."/>
        </authorList>
    </citation>
    <scope>NUCLEOTIDE SEQUENCE</scope>
</reference>
<feature type="signal peptide" evidence="1">
    <location>
        <begin position="1"/>
        <end position="18"/>
    </location>
</feature>
<sequence length="116" mass="11930">MAFKLFVVLSAIFAVSLATISGDYGSVGVQTDQTIRGALNTISSYSKAVNTAHSQSFVSRSDYTNNPGIIAHPLASVVAAPVAAVAHAPYPYAAGPYAAPYAAPLAYKAAGPVLYH</sequence>
<reference evidence="2" key="2">
    <citation type="submission" date="2022-10" db="EMBL/GenBank/DDBJ databases">
        <authorList>
            <consortium name="ENA_rothamsted_submissions"/>
            <consortium name="culmorum"/>
            <person name="King R."/>
        </authorList>
    </citation>
    <scope>NUCLEOTIDE SEQUENCE</scope>
</reference>
<dbReference type="EMBL" id="OU895877">
    <property type="protein sequence ID" value="CAG9801449.1"/>
    <property type="molecule type" value="Genomic_DNA"/>
</dbReference>
<evidence type="ECO:0000256" key="1">
    <source>
        <dbReference type="SAM" id="SignalP"/>
    </source>
</evidence>
<dbReference type="OrthoDB" id="7790026at2759"/>
<keyword evidence="3" id="KW-1185">Reference proteome</keyword>
<proteinExistence type="predicted"/>
<dbReference type="AlphaFoldDB" id="A0A9N9WPR3"/>